<evidence type="ECO:0000256" key="4">
    <source>
        <dbReference type="ARBA" id="ARBA00022679"/>
    </source>
</evidence>
<comment type="subcellular location">
    <subcellularLocation>
        <location evidence="1 10">Golgi apparatus membrane</location>
        <topology evidence="1 10">Single-pass type II membrane protein</topology>
    </subcellularLocation>
</comment>
<keyword evidence="4" id="KW-0808">Transferase</keyword>
<evidence type="ECO:0000256" key="10">
    <source>
        <dbReference type="RuleBase" id="RU363063"/>
    </source>
</evidence>
<reference evidence="11" key="4">
    <citation type="submission" date="2025-09" db="UniProtKB">
        <authorList>
            <consortium name="Ensembl"/>
        </authorList>
    </citation>
    <scope>IDENTIFICATION</scope>
</reference>
<evidence type="ECO:0000256" key="3">
    <source>
        <dbReference type="ARBA" id="ARBA00022676"/>
    </source>
</evidence>
<dbReference type="HOGENOM" id="CLU_1087887_0_0_1"/>
<dbReference type="EMBL" id="EAAA01002919">
    <property type="status" value="NOT_ANNOTATED_CDS"/>
    <property type="molecule type" value="Genomic_DNA"/>
</dbReference>
<dbReference type="OMA" id="WRMVIFV"/>
<dbReference type="PANTHER" id="PTHR11214:SF283">
    <property type="entry name" value="N-ACETYLLACTOSAMINIDE BETA-1,3-N-ACETYLGLUCOSAMINYLTRANSFERASE 4-LIKE"/>
    <property type="match status" value="1"/>
</dbReference>
<dbReference type="Pfam" id="PF01762">
    <property type="entry name" value="Galactosyl_T"/>
    <property type="match status" value="1"/>
</dbReference>
<proteinExistence type="inferred from homology"/>
<dbReference type="InterPro" id="IPR002659">
    <property type="entry name" value="Glyco_trans_31"/>
</dbReference>
<dbReference type="AlphaFoldDB" id="H2XKY2"/>
<organism evidence="11 12">
    <name type="scientific">Ciona intestinalis</name>
    <name type="common">Transparent sea squirt</name>
    <name type="synonym">Ascidia intestinalis</name>
    <dbReference type="NCBI Taxonomy" id="7719"/>
    <lineage>
        <taxon>Eukaryota</taxon>
        <taxon>Metazoa</taxon>
        <taxon>Chordata</taxon>
        <taxon>Tunicata</taxon>
        <taxon>Ascidiacea</taxon>
        <taxon>Phlebobranchia</taxon>
        <taxon>Cionidae</taxon>
        <taxon>Ciona</taxon>
    </lineage>
</organism>
<dbReference type="GeneTree" id="ENSGT00940000163442"/>
<dbReference type="Ensembl" id="ENSCINT00000031816.1">
    <property type="protein sequence ID" value="ENSCINP00000030314.1"/>
    <property type="gene ID" value="ENSCING00000023469.1"/>
</dbReference>
<dbReference type="PANTHER" id="PTHR11214">
    <property type="entry name" value="BETA-1,3-N-ACETYLGLUCOSAMINYLTRANSFERASE"/>
    <property type="match status" value="1"/>
</dbReference>
<keyword evidence="9" id="KW-0472">Membrane</keyword>
<keyword evidence="8 10" id="KW-0333">Golgi apparatus</keyword>
<evidence type="ECO:0000256" key="6">
    <source>
        <dbReference type="ARBA" id="ARBA00022968"/>
    </source>
</evidence>
<reference evidence="11" key="3">
    <citation type="submission" date="2025-08" db="UniProtKB">
        <authorList>
            <consortium name="Ensembl"/>
        </authorList>
    </citation>
    <scope>IDENTIFICATION</scope>
</reference>
<comment type="similarity">
    <text evidence="2 10">Belongs to the glycosyltransferase 31 family.</text>
</comment>
<evidence type="ECO:0000313" key="11">
    <source>
        <dbReference type="Ensembl" id="ENSCINP00000030314.1"/>
    </source>
</evidence>
<dbReference type="Proteomes" id="UP000008144">
    <property type="component" value="Chromosome 9"/>
</dbReference>
<reference evidence="12" key="1">
    <citation type="journal article" date="2002" name="Science">
        <title>The draft genome of Ciona intestinalis: insights into chordate and vertebrate origins.</title>
        <authorList>
            <person name="Dehal P."/>
            <person name="Satou Y."/>
            <person name="Campbell R.K."/>
            <person name="Chapman J."/>
            <person name="Degnan B."/>
            <person name="De Tomaso A."/>
            <person name="Davidson B."/>
            <person name="Di Gregorio A."/>
            <person name="Gelpke M."/>
            <person name="Goodstein D.M."/>
            <person name="Harafuji N."/>
            <person name="Hastings K.E."/>
            <person name="Ho I."/>
            <person name="Hotta K."/>
            <person name="Huang W."/>
            <person name="Kawashima T."/>
            <person name="Lemaire P."/>
            <person name="Martinez D."/>
            <person name="Meinertzhagen I.A."/>
            <person name="Necula S."/>
            <person name="Nonaka M."/>
            <person name="Putnam N."/>
            <person name="Rash S."/>
            <person name="Saiga H."/>
            <person name="Satake M."/>
            <person name="Terry A."/>
            <person name="Yamada L."/>
            <person name="Wang H.G."/>
            <person name="Awazu S."/>
            <person name="Azumi K."/>
            <person name="Boore J."/>
            <person name="Branno M."/>
            <person name="Chin-Bow S."/>
            <person name="DeSantis R."/>
            <person name="Doyle S."/>
            <person name="Francino P."/>
            <person name="Keys D.N."/>
            <person name="Haga S."/>
            <person name="Hayashi H."/>
            <person name="Hino K."/>
            <person name="Imai K.S."/>
            <person name="Inaba K."/>
            <person name="Kano S."/>
            <person name="Kobayashi K."/>
            <person name="Kobayashi M."/>
            <person name="Lee B.I."/>
            <person name="Makabe K.W."/>
            <person name="Manohar C."/>
            <person name="Matassi G."/>
            <person name="Medina M."/>
            <person name="Mochizuki Y."/>
            <person name="Mount S."/>
            <person name="Morishita T."/>
            <person name="Miura S."/>
            <person name="Nakayama A."/>
            <person name="Nishizaka S."/>
            <person name="Nomoto H."/>
            <person name="Ohta F."/>
            <person name="Oishi K."/>
            <person name="Rigoutsos I."/>
            <person name="Sano M."/>
            <person name="Sasaki A."/>
            <person name="Sasakura Y."/>
            <person name="Shoguchi E."/>
            <person name="Shin-i T."/>
            <person name="Spagnuolo A."/>
            <person name="Stainier D."/>
            <person name="Suzuki M.M."/>
            <person name="Tassy O."/>
            <person name="Takatori N."/>
            <person name="Tokuoka M."/>
            <person name="Yagi K."/>
            <person name="Yoshizaki F."/>
            <person name="Wada S."/>
            <person name="Zhang C."/>
            <person name="Hyatt P.D."/>
            <person name="Larimer F."/>
            <person name="Detter C."/>
            <person name="Doggett N."/>
            <person name="Glavina T."/>
            <person name="Hawkins T."/>
            <person name="Richardson P."/>
            <person name="Lucas S."/>
            <person name="Kohara Y."/>
            <person name="Levine M."/>
            <person name="Satoh N."/>
            <person name="Rokhsar D.S."/>
        </authorList>
    </citation>
    <scope>NUCLEOTIDE SEQUENCE [LARGE SCALE GENOMIC DNA]</scope>
</reference>
<dbReference type="EC" id="2.4.1.-" evidence="10"/>
<keyword evidence="7" id="KW-1133">Transmembrane helix</keyword>
<evidence type="ECO:0000256" key="7">
    <source>
        <dbReference type="ARBA" id="ARBA00022989"/>
    </source>
</evidence>
<dbReference type="GO" id="GO:0000139">
    <property type="term" value="C:Golgi membrane"/>
    <property type="evidence" value="ECO:0000318"/>
    <property type="project" value="GO_Central"/>
</dbReference>
<keyword evidence="5" id="KW-0812">Transmembrane</keyword>
<dbReference type="InParanoid" id="H2XKY2"/>
<name>H2XKY2_CIOIN</name>
<evidence type="ECO:0000256" key="2">
    <source>
        <dbReference type="ARBA" id="ARBA00008661"/>
    </source>
</evidence>
<evidence type="ECO:0000256" key="9">
    <source>
        <dbReference type="ARBA" id="ARBA00023136"/>
    </source>
</evidence>
<reference evidence="11" key="2">
    <citation type="journal article" date="2008" name="Genome Biol.">
        <title>Improved genome assembly and evidence-based global gene model set for the chordate Ciona intestinalis: new insight into intron and operon populations.</title>
        <authorList>
            <person name="Satou Y."/>
            <person name="Mineta K."/>
            <person name="Ogasawara M."/>
            <person name="Sasakura Y."/>
            <person name="Shoguchi E."/>
            <person name="Ueno K."/>
            <person name="Yamada L."/>
            <person name="Matsumoto J."/>
            <person name="Wasserscheid J."/>
            <person name="Dewar K."/>
            <person name="Wiley G.B."/>
            <person name="Macmil S.L."/>
            <person name="Roe B.A."/>
            <person name="Zeller R.W."/>
            <person name="Hastings K.E."/>
            <person name="Lemaire P."/>
            <person name="Lindquist E."/>
            <person name="Endo T."/>
            <person name="Hotta K."/>
            <person name="Inaba K."/>
        </authorList>
    </citation>
    <scope>NUCLEOTIDE SEQUENCE [LARGE SCALE GENOMIC DNA]</scope>
    <source>
        <strain evidence="11">wild type</strain>
    </source>
</reference>
<protein>
    <recommendedName>
        <fullName evidence="10">Hexosyltransferase</fullName>
        <ecNumber evidence="10">2.4.1.-</ecNumber>
    </recommendedName>
</protein>
<dbReference type="GO" id="GO:0016758">
    <property type="term" value="F:hexosyltransferase activity"/>
    <property type="evidence" value="ECO:0007669"/>
    <property type="project" value="InterPro"/>
</dbReference>
<keyword evidence="6" id="KW-0735">Signal-anchor</keyword>
<keyword evidence="3 10" id="KW-0328">Glycosyltransferase</keyword>
<keyword evidence="12" id="KW-1185">Reference proteome</keyword>
<accession>H2XKY2</accession>
<dbReference type="GO" id="GO:0006493">
    <property type="term" value="P:protein O-linked glycosylation"/>
    <property type="evidence" value="ECO:0000318"/>
    <property type="project" value="GO_Central"/>
</dbReference>
<evidence type="ECO:0000256" key="1">
    <source>
        <dbReference type="ARBA" id="ARBA00004323"/>
    </source>
</evidence>
<evidence type="ECO:0000256" key="8">
    <source>
        <dbReference type="ARBA" id="ARBA00023034"/>
    </source>
</evidence>
<sequence length="256" mass="29851">MAIRQHKVRGILLLWTFILGGVWSIHFCNITISTVRIRLMSISATTAPTTTTKANHTNNTQSQTTQVIPKDKRDFRFILEPWKVKLRVCDEDPCVKAKEIQWRMVIFVKSAFVNFFRRELLRRTWASLSYVDRGRFDTVFVIAGVPNRKRYNLLKEEHSRYGDILYFDESDDYNYVSLKTLAGMRWAASNLQANEFYASADDDFMIKMDLFAENINHHINQVNELGWPEFPIICGFKLGVAETPNRKGKWTVTKDN</sequence>
<dbReference type="GO" id="GO:0016757">
    <property type="term" value="F:glycosyltransferase activity"/>
    <property type="evidence" value="ECO:0000318"/>
    <property type="project" value="GO_Central"/>
</dbReference>
<evidence type="ECO:0000256" key="5">
    <source>
        <dbReference type="ARBA" id="ARBA00022692"/>
    </source>
</evidence>
<evidence type="ECO:0000313" key="12">
    <source>
        <dbReference type="Proteomes" id="UP000008144"/>
    </source>
</evidence>